<dbReference type="Gene3D" id="3.30.420.40">
    <property type="match status" value="2"/>
</dbReference>
<dbReference type="PANTHER" id="PTHR18964:SF173">
    <property type="entry name" value="GLUCOKINASE"/>
    <property type="match status" value="1"/>
</dbReference>
<proteinExistence type="inferred from homology"/>
<reference evidence="2 3" key="1">
    <citation type="submission" date="2024-09" db="EMBL/GenBank/DDBJ databases">
        <authorList>
            <person name="Sun Q."/>
            <person name="Mori K."/>
        </authorList>
    </citation>
    <scope>NUCLEOTIDE SEQUENCE [LARGE SCALE GENOMIC DNA]</scope>
    <source>
        <strain evidence="2 3">JCM 3143</strain>
    </source>
</reference>
<dbReference type="PANTHER" id="PTHR18964">
    <property type="entry name" value="ROK (REPRESSOR, ORF, KINASE) FAMILY"/>
    <property type="match status" value="1"/>
</dbReference>
<name>A0ABV5S7V3_9ACTN</name>
<accession>A0ABV5S7V3</accession>
<sequence length="385" mass="40948">MLTAGQILQLIRNGACRTRKELIEYTGLSRSTITDRVDRLIDAGYIHESGVGASGGGRPPSVLAVDAARRLLLVADLGATHARVALTDLAARPLAEESTEMRIELGPEAVLSWVRQAFQRMLDRTGRPAGEVCGIGLDVPGSVDHTTGRVIRSFLMPGWDDYPLGGVIGETYDVPILVENDANAMALGEWWSSWRDTDSLILIKVSTGIGTGIVLDGQIYRGVEDAAGNIGHVRLREADDRVCTCGSRGCVASLASGHALAVDLGQETSRDVVRLVQAGDPEAIARTQEAGRTLGIVLATAVSLLNPGVLVLAGDMAETREHYLTGIREIVYRRSLPYTTRNLEIVPTSLGDQAGIVGMAVIVMEHVLSPASVDAALAARTDEAI</sequence>
<dbReference type="InterPro" id="IPR036388">
    <property type="entry name" value="WH-like_DNA-bd_sf"/>
</dbReference>
<dbReference type="SUPFAM" id="SSF46785">
    <property type="entry name" value="Winged helix' DNA-binding domain"/>
    <property type="match status" value="1"/>
</dbReference>
<dbReference type="RefSeq" id="WP_344987154.1">
    <property type="nucleotide sequence ID" value="NZ_BAAAXV010000001.1"/>
</dbReference>
<dbReference type="Gene3D" id="1.10.10.10">
    <property type="entry name" value="Winged helix-like DNA-binding domain superfamily/Winged helix DNA-binding domain"/>
    <property type="match status" value="1"/>
</dbReference>
<dbReference type="Pfam" id="PF13412">
    <property type="entry name" value="HTH_24"/>
    <property type="match status" value="1"/>
</dbReference>
<dbReference type="PROSITE" id="PS01125">
    <property type="entry name" value="ROK"/>
    <property type="match status" value="1"/>
</dbReference>
<dbReference type="InterPro" id="IPR000600">
    <property type="entry name" value="ROK"/>
</dbReference>
<dbReference type="Proteomes" id="UP001589532">
    <property type="component" value="Unassembled WGS sequence"/>
</dbReference>
<dbReference type="InterPro" id="IPR036390">
    <property type="entry name" value="WH_DNA-bd_sf"/>
</dbReference>
<dbReference type="Pfam" id="PF00480">
    <property type="entry name" value="ROK"/>
    <property type="match status" value="1"/>
</dbReference>
<evidence type="ECO:0000256" key="1">
    <source>
        <dbReference type="ARBA" id="ARBA00006479"/>
    </source>
</evidence>
<dbReference type="InterPro" id="IPR043129">
    <property type="entry name" value="ATPase_NBD"/>
</dbReference>
<dbReference type="InterPro" id="IPR049874">
    <property type="entry name" value="ROK_cs"/>
</dbReference>
<comment type="similarity">
    <text evidence="1">Belongs to the ROK (NagC/XylR) family.</text>
</comment>
<keyword evidence="3" id="KW-1185">Reference proteome</keyword>
<gene>
    <name evidence="2" type="ORF">ACFFSA_32110</name>
</gene>
<protein>
    <submittedName>
        <fullName evidence="2">ROK family transcriptional regulator</fullName>
    </submittedName>
</protein>
<dbReference type="EMBL" id="JBHMBW010000037">
    <property type="protein sequence ID" value="MFB9627750.1"/>
    <property type="molecule type" value="Genomic_DNA"/>
</dbReference>
<comment type="caution">
    <text evidence="2">The sequence shown here is derived from an EMBL/GenBank/DDBJ whole genome shotgun (WGS) entry which is preliminary data.</text>
</comment>
<dbReference type="SUPFAM" id="SSF53067">
    <property type="entry name" value="Actin-like ATPase domain"/>
    <property type="match status" value="1"/>
</dbReference>
<organism evidence="2 3">
    <name type="scientific">Nonomuraea helvata</name>
    <dbReference type="NCBI Taxonomy" id="37484"/>
    <lineage>
        <taxon>Bacteria</taxon>
        <taxon>Bacillati</taxon>
        <taxon>Actinomycetota</taxon>
        <taxon>Actinomycetes</taxon>
        <taxon>Streptosporangiales</taxon>
        <taxon>Streptosporangiaceae</taxon>
        <taxon>Nonomuraea</taxon>
    </lineage>
</organism>
<evidence type="ECO:0000313" key="3">
    <source>
        <dbReference type="Proteomes" id="UP001589532"/>
    </source>
</evidence>
<evidence type="ECO:0000313" key="2">
    <source>
        <dbReference type="EMBL" id="MFB9627750.1"/>
    </source>
</evidence>